<dbReference type="EMBL" id="UYRR01026396">
    <property type="protein sequence ID" value="VDK36393.1"/>
    <property type="molecule type" value="Genomic_DNA"/>
</dbReference>
<dbReference type="Pfam" id="PF24681">
    <property type="entry name" value="Kelch_KLHDC2_KLHL20_DRC7"/>
    <property type="match status" value="1"/>
</dbReference>
<organism evidence="3">
    <name type="scientific">Anisakis simplex</name>
    <name type="common">Herring worm</name>
    <dbReference type="NCBI Taxonomy" id="6269"/>
    <lineage>
        <taxon>Eukaryota</taxon>
        <taxon>Metazoa</taxon>
        <taxon>Ecdysozoa</taxon>
        <taxon>Nematoda</taxon>
        <taxon>Chromadorea</taxon>
        <taxon>Rhabditida</taxon>
        <taxon>Spirurina</taxon>
        <taxon>Ascaridomorpha</taxon>
        <taxon>Ascaridoidea</taxon>
        <taxon>Anisakidae</taxon>
        <taxon>Anisakis</taxon>
        <taxon>Anisakis simplex complex</taxon>
    </lineage>
</organism>
<dbReference type="AlphaFoldDB" id="A0A0M3JNR3"/>
<dbReference type="PANTHER" id="PTHR46461:SF1">
    <property type="entry name" value="KELCH DOMAIN-CONTAINING PROTEIN 3"/>
    <property type="match status" value="1"/>
</dbReference>
<gene>
    <name evidence="1" type="ORF">ASIM_LOCUS9048</name>
</gene>
<dbReference type="Proteomes" id="UP000267096">
    <property type="component" value="Unassembled WGS sequence"/>
</dbReference>
<dbReference type="InterPro" id="IPR052637">
    <property type="entry name" value="KLHDC3-like"/>
</dbReference>
<dbReference type="SUPFAM" id="SSF117281">
    <property type="entry name" value="Kelch motif"/>
    <property type="match status" value="1"/>
</dbReference>
<evidence type="ECO:0000313" key="3">
    <source>
        <dbReference type="WBParaSite" id="ASIM_0000930501-mRNA-1"/>
    </source>
</evidence>
<dbReference type="OrthoDB" id="432528at2759"/>
<dbReference type="GO" id="GO:0003682">
    <property type="term" value="F:chromatin binding"/>
    <property type="evidence" value="ECO:0007669"/>
    <property type="project" value="InterPro"/>
</dbReference>
<dbReference type="GO" id="GO:0005737">
    <property type="term" value="C:cytoplasm"/>
    <property type="evidence" value="ECO:0007669"/>
    <property type="project" value="TreeGrafter"/>
</dbReference>
<evidence type="ECO:0000313" key="1">
    <source>
        <dbReference type="EMBL" id="VDK36393.1"/>
    </source>
</evidence>
<accession>A0A0M3JNR3</accession>
<sequence>MPQLMAVCLRSFRITSLKNRNSVRLLSWAYNGRMYIFGGYIGTSKVHLGDLYEFDPTKCRWRLLTPFGDGPSPRRRHCTVLVNDRLFLFGGTM</sequence>
<proteinExistence type="predicted"/>
<name>A0A0M3JNR3_ANISI</name>
<reference evidence="1 2" key="2">
    <citation type="submission" date="2018-11" db="EMBL/GenBank/DDBJ databases">
        <authorList>
            <consortium name="Pathogen Informatics"/>
        </authorList>
    </citation>
    <scope>NUCLEOTIDE SEQUENCE [LARGE SCALE GENOMIC DNA]</scope>
</reference>
<dbReference type="WBParaSite" id="ASIM_0000930501-mRNA-1">
    <property type="protein sequence ID" value="ASIM_0000930501-mRNA-1"/>
    <property type="gene ID" value="ASIM_0000930501"/>
</dbReference>
<reference evidence="3" key="1">
    <citation type="submission" date="2017-02" db="UniProtKB">
        <authorList>
            <consortium name="WormBaseParasite"/>
        </authorList>
    </citation>
    <scope>IDENTIFICATION</scope>
</reference>
<keyword evidence="2" id="KW-1185">Reference proteome</keyword>
<dbReference type="Gene3D" id="2.120.10.80">
    <property type="entry name" value="Kelch-type beta propeller"/>
    <property type="match status" value="1"/>
</dbReference>
<evidence type="ECO:0000313" key="2">
    <source>
        <dbReference type="Proteomes" id="UP000267096"/>
    </source>
</evidence>
<protein>
    <submittedName>
        <fullName evidence="3">Kelch domain-containing protein 10</fullName>
    </submittedName>
</protein>
<dbReference type="PANTHER" id="PTHR46461">
    <property type="entry name" value="KELCH DOMAIN-CONTAINING PROTEIN 3"/>
    <property type="match status" value="1"/>
</dbReference>
<dbReference type="InterPro" id="IPR015915">
    <property type="entry name" value="Kelch-typ_b-propeller"/>
</dbReference>